<keyword evidence="9" id="KW-0255">Endonuclease</keyword>
<dbReference type="GO" id="GO:0015074">
    <property type="term" value="P:DNA integration"/>
    <property type="evidence" value="ECO:0007669"/>
    <property type="project" value="InterPro"/>
</dbReference>
<gene>
    <name evidence="18" type="ORF">JL09_g4430</name>
</gene>
<evidence type="ECO:0000256" key="15">
    <source>
        <dbReference type="ARBA" id="ARBA00025615"/>
    </source>
</evidence>
<evidence type="ECO:0000256" key="7">
    <source>
        <dbReference type="ARBA" id="ARBA00022695"/>
    </source>
</evidence>
<keyword evidence="4" id="KW-0963">Cytoplasm</keyword>
<dbReference type="CDD" id="cd09274">
    <property type="entry name" value="RNase_HI_RT_Ty3"/>
    <property type="match status" value="1"/>
</dbReference>
<keyword evidence="12" id="KW-0695">RNA-directed DNA polymerase</keyword>
<dbReference type="FunFam" id="3.30.70.270:FF:000020">
    <property type="entry name" value="Transposon Tf2-6 polyprotein-like Protein"/>
    <property type="match status" value="1"/>
</dbReference>
<comment type="caution">
    <text evidence="18">The sequence shown here is derived from an EMBL/GenBank/DDBJ whole genome shotgun (WGS) entry which is preliminary data.</text>
</comment>
<dbReference type="CDD" id="cd01647">
    <property type="entry name" value="RT_LTR"/>
    <property type="match status" value="1"/>
</dbReference>
<dbReference type="GO" id="GO:0003723">
    <property type="term" value="F:RNA binding"/>
    <property type="evidence" value="ECO:0007669"/>
    <property type="project" value="UniProtKB-KW"/>
</dbReference>
<feature type="domain" description="Reverse transcriptase" evidence="16">
    <location>
        <begin position="1"/>
        <end position="270"/>
    </location>
</feature>
<dbReference type="HOGENOM" id="CLU_000384_38_1_1"/>
<accession>A0A099NWU9</accession>
<dbReference type="InterPro" id="IPR000477">
    <property type="entry name" value="RT_dom"/>
</dbReference>
<dbReference type="InterPro" id="IPR036397">
    <property type="entry name" value="RNaseH_sf"/>
</dbReference>
<dbReference type="GO" id="GO:0006508">
    <property type="term" value="P:proteolysis"/>
    <property type="evidence" value="ECO:0007669"/>
    <property type="project" value="UniProtKB-KW"/>
</dbReference>
<evidence type="ECO:0000313" key="19">
    <source>
        <dbReference type="Proteomes" id="UP000029867"/>
    </source>
</evidence>
<dbReference type="GO" id="GO:0005737">
    <property type="term" value="C:cytoplasm"/>
    <property type="evidence" value="ECO:0007669"/>
    <property type="project" value="UniProtKB-SubCell"/>
</dbReference>
<evidence type="ECO:0000256" key="6">
    <source>
        <dbReference type="ARBA" id="ARBA00022679"/>
    </source>
</evidence>
<feature type="domain" description="Integrase catalytic" evidence="17">
    <location>
        <begin position="626"/>
        <end position="721"/>
    </location>
</feature>
<comment type="function">
    <text evidence="15">Integrase (IN) targets the VLP to the nucleus, where a subparticle preintegration complex (PIC) containing at least integrase and the newly synthesized dsDNA copy of the retrotransposon must transit the nuclear membrane. Once in the nucleus, integrase performs the integration of the dsDNA into the host genome.</text>
</comment>
<keyword evidence="5" id="KW-0645">Protease</keyword>
<sequence>MRAVRRNLKNVDNYPLLLFVQSVEVKENNNVLEEPYDGVDGIRKKIHEEFRDVVTNDQPTDLPPQRDLTHRLICIEPSKSTYRRQYKSSYSEKQELNKQVDELLKLAFIKSAPNGSMKMCVDYGLLNNNTVKDKFPIPRIDELITCFGGASVFSKLDLMSGYFQVRIAENDMEKTAFSTDYGHYEWVVMPFGLTNAPSTFQRMMNRILAPYLNQFVQVYLDDIIIYSKTVEEHYSHIGKILELLRRNKLIAKKKKCSFYFKTLGFLGHLISSRGIRTGPAKIDKIKSWPIPKNAKDAQSFLGLAGYYRRFIKDYSKIASPIMEFANKKCVWKEPQDKPFEELKGKLINTPILVHPIWEDGYTSVVHTGACGTALGYVLEQLDPDGELCGVIAYGSRKLIGSELNYSIYDREFLAVVEALKNWRYYLLNRHFVLKTDHRSLVYLNRQNAIDSHRVARCLEYLADYDFSIQYPLSRYPYEENEAGINTIESVLTPNQELLERIIKSYDEDNETKEIYDILKENLPVPKSIHNHIKHYSIEDNLLYFSVVKGGNDRRIVVSPKSKLVQEIIGNAHDGNSAGHFGYFKTYMRLHPMFYWPNMLKSVKRYCQRCTVCQKTKPETTGQRGLFSPLPIPEGRWTDISLDFITGVPRCKNGHDMILVVVDRFTKMAHFIPTRKTATAEQCAKLMVDNCFKLHGIPKRMVSDNGIEFLVHHHSSQPLITLKQMRHYDSNDLYSWDKWLSMAEFAYNSSHQVSIGSSPFEVCCGYLPDSPMFISSSRVSSRRYSNKAEEFALEMKVIMENVKENMIEAQRSQETQHNKSRVYETFEVGDWILFHSDIYGSDRLYYKIQPVHYGPHRAAKKISDNAYEFDKQKRGGNKC</sequence>
<reference evidence="19" key="1">
    <citation type="journal article" date="2014" name="Microb. Cell Fact.">
        <title>Exploiting Issatchenkia orientalis SD108 for succinic acid production.</title>
        <authorList>
            <person name="Xiao H."/>
            <person name="Shao Z."/>
            <person name="Jiang Y."/>
            <person name="Dole S."/>
            <person name="Zhao H."/>
        </authorList>
    </citation>
    <scope>NUCLEOTIDE SEQUENCE [LARGE SCALE GENOMIC DNA]</scope>
    <source>
        <strain evidence="19">SD108</strain>
    </source>
</reference>
<dbReference type="InterPro" id="IPR043128">
    <property type="entry name" value="Rev_trsase/Diguanyl_cyclase"/>
</dbReference>
<dbReference type="GO" id="GO:0005634">
    <property type="term" value="C:nucleus"/>
    <property type="evidence" value="ECO:0007669"/>
    <property type="project" value="UniProtKB-SubCell"/>
</dbReference>
<dbReference type="GO" id="GO:0004523">
    <property type="term" value="F:RNA-DNA hybrid ribonuclease activity"/>
    <property type="evidence" value="ECO:0007669"/>
    <property type="project" value="UniProtKB-EC"/>
</dbReference>
<evidence type="ECO:0000256" key="10">
    <source>
        <dbReference type="ARBA" id="ARBA00022801"/>
    </source>
</evidence>
<dbReference type="InterPro" id="IPR050951">
    <property type="entry name" value="Retrovirus_Pol_polyprotein"/>
</dbReference>
<name>A0A099NWU9_PICKU</name>
<dbReference type="Pfam" id="PF17921">
    <property type="entry name" value="Integrase_H2C2"/>
    <property type="match status" value="1"/>
</dbReference>
<dbReference type="InterPro" id="IPR041588">
    <property type="entry name" value="Integrase_H2C2"/>
</dbReference>
<evidence type="ECO:0000256" key="9">
    <source>
        <dbReference type="ARBA" id="ARBA00022759"/>
    </source>
</evidence>
<dbReference type="InterPro" id="IPR041373">
    <property type="entry name" value="RT_RNaseH"/>
</dbReference>
<keyword evidence="13" id="KW-0539">Nucleus</keyword>
<evidence type="ECO:0000313" key="18">
    <source>
        <dbReference type="EMBL" id="KGK36429.1"/>
    </source>
</evidence>
<keyword evidence="7" id="KW-0548">Nucleotidyltransferase</keyword>
<dbReference type="Gene3D" id="3.30.70.270">
    <property type="match status" value="2"/>
</dbReference>
<evidence type="ECO:0000256" key="12">
    <source>
        <dbReference type="ARBA" id="ARBA00022918"/>
    </source>
</evidence>
<dbReference type="InterPro" id="IPR043502">
    <property type="entry name" value="DNA/RNA_pol_sf"/>
</dbReference>
<protein>
    <submittedName>
        <fullName evidence="18">Uncharacterized protein</fullName>
    </submittedName>
</protein>
<keyword evidence="10" id="KW-0378">Hydrolase</keyword>
<dbReference type="SUPFAM" id="SSF53098">
    <property type="entry name" value="Ribonuclease H-like"/>
    <property type="match status" value="1"/>
</dbReference>
<dbReference type="Proteomes" id="UP000029867">
    <property type="component" value="Unassembled WGS sequence"/>
</dbReference>
<dbReference type="VEuPathDB" id="FungiDB:C5L36_0C00880"/>
<evidence type="ECO:0000256" key="3">
    <source>
        <dbReference type="ARBA" id="ARBA00004496"/>
    </source>
</evidence>
<evidence type="ECO:0000256" key="2">
    <source>
        <dbReference type="ARBA" id="ARBA00004123"/>
    </source>
</evidence>
<keyword evidence="11" id="KW-0694">RNA-binding</keyword>
<dbReference type="PANTHER" id="PTHR37984:SF5">
    <property type="entry name" value="PROTEIN NYNRIN-LIKE"/>
    <property type="match status" value="1"/>
</dbReference>
<dbReference type="FunFam" id="3.10.10.10:FF:000007">
    <property type="entry name" value="Retrovirus-related Pol polyprotein from transposon 17.6-like Protein"/>
    <property type="match status" value="1"/>
</dbReference>
<dbReference type="FunFam" id="1.10.340.70:FF:000001">
    <property type="entry name" value="Retrovirus-related Pol polyprotein from transposon gypsy-like Protein"/>
    <property type="match status" value="1"/>
</dbReference>
<dbReference type="EMBL" id="JQFK01000072">
    <property type="protein sequence ID" value="KGK36429.1"/>
    <property type="molecule type" value="Genomic_DNA"/>
</dbReference>
<evidence type="ECO:0000259" key="16">
    <source>
        <dbReference type="PROSITE" id="PS50878"/>
    </source>
</evidence>
<dbReference type="Gene3D" id="1.10.340.70">
    <property type="match status" value="1"/>
</dbReference>
<dbReference type="Pfam" id="PF00078">
    <property type="entry name" value="RVT_1"/>
    <property type="match status" value="1"/>
</dbReference>
<evidence type="ECO:0000256" key="11">
    <source>
        <dbReference type="ARBA" id="ARBA00022884"/>
    </source>
</evidence>
<evidence type="ECO:0000256" key="4">
    <source>
        <dbReference type="ARBA" id="ARBA00022490"/>
    </source>
</evidence>
<organism evidence="18 19">
    <name type="scientific">Pichia kudriavzevii</name>
    <name type="common">Yeast</name>
    <name type="synonym">Issatchenkia orientalis</name>
    <dbReference type="NCBI Taxonomy" id="4909"/>
    <lineage>
        <taxon>Eukaryota</taxon>
        <taxon>Fungi</taxon>
        <taxon>Dikarya</taxon>
        <taxon>Ascomycota</taxon>
        <taxon>Saccharomycotina</taxon>
        <taxon>Pichiomycetes</taxon>
        <taxon>Pichiales</taxon>
        <taxon>Pichiaceae</taxon>
        <taxon>Pichia</taxon>
    </lineage>
</organism>
<dbReference type="InterPro" id="IPR012337">
    <property type="entry name" value="RNaseH-like_sf"/>
</dbReference>
<comment type="catalytic activity">
    <reaction evidence="1">
        <text>Endonucleolytic cleavage to 5'-phosphomonoester.</text>
        <dbReference type="EC" id="3.1.26.4"/>
    </reaction>
</comment>
<dbReference type="PROSITE" id="PS50994">
    <property type="entry name" value="INTEGRASE"/>
    <property type="match status" value="1"/>
</dbReference>
<comment type="subcellular location">
    <subcellularLocation>
        <location evidence="3">Cytoplasm</location>
    </subcellularLocation>
    <subcellularLocation>
        <location evidence="2">Nucleus</location>
    </subcellularLocation>
</comment>
<dbReference type="PANTHER" id="PTHR37984">
    <property type="entry name" value="PROTEIN CBG26694"/>
    <property type="match status" value="1"/>
</dbReference>
<dbReference type="GO" id="GO:0003964">
    <property type="term" value="F:RNA-directed DNA polymerase activity"/>
    <property type="evidence" value="ECO:0007669"/>
    <property type="project" value="UniProtKB-KW"/>
</dbReference>
<comment type="function">
    <text evidence="14">Reverse transcriptase/ribonuclease H (RT) is a multifunctional enzyme that catalyzes the conversion of the retro-elements RNA genome into dsDNA within the VLP. The enzyme displays a DNA polymerase activity that can copy either DNA or RNA templates, and a ribonuclease H (RNase H) activity that cleaves the RNA strand of RNA-DNA heteroduplexes during plus-strand synthesis and hydrolyzes RNA primers. The conversion leads to a linear dsDNA copy of the retrotransposon that includes long terminal repeats (LTRs) at both ends.</text>
</comment>
<dbReference type="PROSITE" id="PS50878">
    <property type="entry name" value="RT_POL"/>
    <property type="match status" value="1"/>
</dbReference>
<dbReference type="SUPFAM" id="SSF56672">
    <property type="entry name" value="DNA/RNA polymerases"/>
    <property type="match status" value="1"/>
</dbReference>
<dbReference type="Pfam" id="PF17917">
    <property type="entry name" value="RT_RNaseH"/>
    <property type="match status" value="1"/>
</dbReference>
<dbReference type="Gene3D" id="3.30.420.10">
    <property type="entry name" value="Ribonuclease H-like superfamily/Ribonuclease H"/>
    <property type="match status" value="2"/>
</dbReference>
<dbReference type="AlphaFoldDB" id="A0A099NWU9"/>
<dbReference type="InterPro" id="IPR001584">
    <property type="entry name" value="Integrase_cat-core"/>
</dbReference>
<evidence type="ECO:0000259" key="17">
    <source>
        <dbReference type="PROSITE" id="PS50994"/>
    </source>
</evidence>
<proteinExistence type="predicted"/>
<keyword evidence="8" id="KW-0540">Nuclease</keyword>
<evidence type="ECO:0000256" key="14">
    <source>
        <dbReference type="ARBA" id="ARBA00025590"/>
    </source>
</evidence>
<dbReference type="GO" id="GO:0008233">
    <property type="term" value="F:peptidase activity"/>
    <property type="evidence" value="ECO:0007669"/>
    <property type="project" value="UniProtKB-KW"/>
</dbReference>
<evidence type="ECO:0000256" key="13">
    <source>
        <dbReference type="ARBA" id="ARBA00023242"/>
    </source>
</evidence>
<evidence type="ECO:0000256" key="8">
    <source>
        <dbReference type="ARBA" id="ARBA00022722"/>
    </source>
</evidence>
<keyword evidence="6" id="KW-0808">Transferase</keyword>
<dbReference type="Gene3D" id="3.10.10.10">
    <property type="entry name" value="HIV Type 1 Reverse Transcriptase, subunit A, domain 1"/>
    <property type="match status" value="1"/>
</dbReference>
<dbReference type="eggNOG" id="KOG0017">
    <property type="taxonomic scope" value="Eukaryota"/>
</dbReference>
<evidence type="ECO:0000256" key="5">
    <source>
        <dbReference type="ARBA" id="ARBA00022670"/>
    </source>
</evidence>
<evidence type="ECO:0000256" key="1">
    <source>
        <dbReference type="ARBA" id="ARBA00000077"/>
    </source>
</evidence>